<dbReference type="FunFam" id="1.10.620.20:FF:000001">
    <property type="entry name" value="Ribonucleoside-diphosphate reductase 1 subunit beta"/>
    <property type="match status" value="1"/>
</dbReference>
<dbReference type="GO" id="GO:0004748">
    <property type="term" value="F:ribonucleoside-diphosphate reductase activity, thioredoxin disulfide as acceptor"/>
    <property type="evidence" value="ECO:0007669"/>
    <property type="project" value="UniProtKB-EC"/>
</dbReference>
<dbReference type="InterPro" id="IPR030475">
    <property type="entry name" value="RNR_small_AS"/>
</dbReference>
<dbReference type="AlphaFoldDB" id="F9Q5Q1"/>
<dbReference type="SUPFAM" id="SSF47240">
    <property type="entry name" value="Ferritin-like"/>
    <property type="match status" value="1"/>
</dbReference>
<dbReference type="Gene3D" id="1.10.620.20">
    <property type="entry name" value="Ribonucleotide Reductase, subunit A"/>
    <property type="match status" value="1"/>
</dbReference>
<reference evidence="8 9" key="1">
    <citation type="submission" date="2011-07" db="EMBL/GenBank/DDBJ databases">
        <authorList>
            <person name="Harkins D.M."/>
            <person name="Madupu R."/>
            <person name="Durkin A.S."/>
            <person name="Torralba M."/>
            <person name="Methe B."/>
            <person name="Sutton G.G."/>
            <person name="Nelson K.E."/>
        </authorList>
    </citation>
    <scope>NUCLEOTIDE SEQUENCE [LARGE SCALE GENOMIC DNA]</scope>
    <source>
        <strain evidence="8 9">HK 85</strain>
    </source>
</reference>
<comment type="caution">
    <text evidence="8">The sequence shown here is derived from an EMBL/GenBank/DDBJ whole genome shotgun (WGS) entry which is preliminary data.</text>
</comment>
<evidence type="ECO:0000313" key="9">
    <source>
        <dbReference type="Proteomes" id="UP000006235"/>
    </source>
</evidence>
<dbReference type="UniPathway" id="UPA00326"/>
<dbReference type="PANTHER" id="PTHR23409">
    <property type="entry name" value="RIBONUCLEOSIDE-DIPHOSPHATE REDUCTASE SMALL CHAIN"/>
    <property type="match status" value="1"/>
</dbReference>
<evidence type="ECO:0000256" key="4">
    <source>
        <dbReference type="ARBA" id="ARBA00022723"/>
    </source>
</evidence>
<accession>F9Q5Q1</accession>
<dbReference type="InterPro" id="IPR009078">
    <property type="entry name" value="Ferritin-like_SF"/>
</dbReference>
<evidence type="ECO:0000256" key="1">
    <source>
        <dbReference type="ARBA" id="ARBA00001962"/>
    </source>
</evidence>
<dbReference type="Proteomes" id="UP000006235">
    <property type="component" value="Unassembled WGS sequence"/>
</dbReference>
<protein>
    <recommendedName>
        <fullName evidence="3">ribonucleoside-diphosphate reductase</fullName>
        <ecNumber evidence="3">1.17.4.1</ecNumber>
    </recommendedName>
</protein>
<dbReference type="EC" id="1.17.4.1" evidence="3"/>
<dbReference type="PROSITE" id="PS00368">
    <property type="entry name" value="RIBORED_SMALL"/>
    <property type="match status" value="1"/>
</dbReference>
<keyword evidence="4" id="KW-0479">Metal-binding</keyword>
<dbReference type="InterPro" id="IPR033909">
    <property type="entry name" value="RNR_small"/>
</dbReference>
<comment type="similarity">
    <text evidence="2">Belongs to the ribonucleoside diphosphate reductase small chain family.</text>
</comment>
<dbReference type="InterPro" id="IPR012348">
    <property type="entry name" value="RNR-like"/>
</dbReference>
<name>F9Q5Q1_9PAST</name>
<evidence type="ECO:0000256" key="5">
    <source>
        <dbReference type="ARBA" id="ARBA00023002"/>
    </source>
</evidence>
<dbReference type="CDD" id="cd01049">
    <property type="entry name" value="RNRR2"/>
    <property type="match status" value="1"/>
</dbReference>
<evidence type="ECO:0000256" key="2">
    <source>
        <dbReference type="ARBA" id="ARBA00009303"/>
    </source>
</evidence>
<dbReference type="NCBIfam" id="NF006576">
    <property type="entry name" value="PRK09101.1"/>
    <property type="match status" value="1"/>
</dbReference>
<organism evidence="8 9">
    <name type="scientific">Haemophilus pittmaniae HK 85</name>
    <dbReference type="NCBI Taxonomy" id="1035188"/>
    <lineage>
        <taxon>Bacteria</taxon>
        <taxon>Pseudomonadati</taxon>
        <taxon>Pseudomonadota</taxon>
        <taxon>Gammaproteobacteria</taxon>
        <taxon>Pasteurellales</taxon>
        <taxon>Pasteurellaceae</taxon>
        <taxon>Haemophilus</taxon>
    </lineage>
</organism>
<dbReference type="GO" id="GO:0046872">
    <property type="term" value="F:metal ion binding"/>
    <property type="evidence" value="ECO:0007669"/>
    <property type="project" value="UniProtKB-KW"/>
</dbReference>
<evidence type="ECO:0000256" key="3">
    <source>
        <dbReference type="ARBA" id="ARBA00012274"/>
    </source>
</evidence>
<evidence type="ECO:0000313" key="8">
    <source>
        <dbReference type="EMBL" id="EGV07704.1"/>
    </source>
</evidence>
<keyword evidence="6" id="KW-0408">Iron</keyword>
<dbReference type="InterPro" id="IPR000358">
    <property type="entry name" value="RNR_small_fam"/>
</dbReference>
<comment type="cofactor">
    <cofactor evidence="1">
        <name>Fe cation</name>
        <dbReference type="ChEBI" id="CHEBI:24875"/>
    </cofactor>
</comment>
<dbReference type="PANTHER" id="PTHR23409:SF18">
    <property type="entry name" value="RIBONUCLEOSIDE-DIPHOSPHATE REDUCTASE SUBUNIT M2"/>
    <property type="match status" value="1"/>
</dbReference>
<evidence type="ECO:0000256" key="7">
    <source>
        <dbReference type="ARBA" id="ARBA00023116"/>
    </source>
</evidence>
<gene>
    <name evidence="8" type="primary">nrdB</name>
    <name evidence="8" type="ORF">HMPREF9952_1183</name>
</gene>
<keyword evidence="5 8" id="KW-0560">Oxidoreductase</keyword>
<dbReference type="STRING" id="1035188.HMPREF9952_1183"/>
<dbReference type="Pfam" id="PF00268">
    <property type="entry name" value="Ribonuc_red_sm"/>
    <property type="match status" value="1"/>
</dbReference>
<proteinExistence type="inferred from homology"/>
<dbReference type="RefSeq" id="WP_007241315.1">
    <property type="nucleotide sequence ID" value="NZ_AFUV01000001.1"/>
</dbReference>
<evidence type="ECO:0000256" key="6">
    <source>
        <dbReference type="ARBA" id="ARBA00023004"/>
    </source>
</evidence>
<dbReference type="GO" id="GO:0009263">
    <property type="term" value="P:deoxyribonucleotide biosynthetic process"/>
    <property type="evidence" value="ECO:0007669"/>
    <property type="project" value="UniProtKB-KW"/>
</dbReference>
<keyword evidence="7" id="KW-0215">Deoxyribonucleotide synthesis</keyword>
<sequence>MAYTTFSQTKNDQLKEPMFFGQNVNVARYDQQKYETFEKLIEKQLSFFWRPEEVDVSQDRIDYAALPEHEKHIFISNLKYQTLLDSIQGRSPNVALLPLVSIPELETWIETWTFSETIHSRSYTHIIRNIVNDPSIVFDDIVTNEEIIKRARDISSYYDDLIRDSQLYGLYGEGTYTVDGKECVVTLRSLKKQLYLCLMSVNALEAIRFYVSFACSFAFAERQLMEGNAKIIKFIARDEALHLTGTQHILNIMAAGQDDPEMAEIAEECKQEAYDLFLAAAEQEKDWADYLFKDGSMIGLNKDILVQYVEYITNIRMQAVGLPLPFQARSNPIPWINAWLVSDNVQVAPQEVEVSSYLVGQIDSKVDTNDFGDFDL</sequence>
<dbReference type="EMBL" id="AFUV01000001">
    <property type="protein sequence ID" value="EGV07704.1"/>
    <property type="molecule type" value="Genomic_DNA"/>
</dbReference>